<accession>A0A9P0M229</accession>
<dbReference type="AlphaFoldDB" id="A0A9P0M229"/>
<proteinExistence type="predicted"/>
<reference evidence="2" key="1">
    <citation type="submission" date="2022-03" db="EMBL/GenBank/DDBJ databases">
        <authorList>
            <person name="Sayadi A."/>
        </authorList>
    </citation>
    <scope>NUCLEOTIDE SEQUENCE</scope>
</reference>
<feature type="compositionally biased region" description="Basic and acidic residues" evidence="1">
    <location>
        <begin position="18"/>
        <end position="36"/>
    </location>
</feature>
<protein>
    <submittedName>
        <fullName evidence="2">Uncharacterized protein</fullName>
    </submittedName>
</protein>
<evidence type="ECO:0000313" key="3">
    <source>
        <dbReference type="Proteomes" id="UP001152888"/>
    </source>
</evidence>
<dbReference type="OrthoDB" id="6484170at2759"/>
<sequence length="335" mass="37767">MEINFIYLFQTYFTDRSSAHRHEPAQSERGSPKLDQPRSQFNVKGEVKRQPDEYDASLQVIHGADLSSKTNRINLAGKLVRKYKSPQDFLFKLEGKASYPLIGVNGELEVEQTPKSVKYDADLQYNDLKFGLRTGREHQQERTRRLRCRFRSIRHGQKVEFKASRQIQGEESKISNELVVNDAKIEVKGKIKHHLQPNNVDVGADLVVILPHHNAPFKVNSGLKYNAQEVDAHHKVVSGSTVIIDAFIKANRQGTANASIKVNVKDMLVVNGQLKANKGTGNGDILIDAQNIKSRSRWRRPLPSNLQPLLTLILRSIPSSPPIRTARYTSPPPTS</sequence>
<dbReference type="EMBL" id="CAKOFQ010007760">
    <property type="protein sequence ID" value="CAH2007675.1"/>
    <property type="molecule type" value="Genomic_DNA"/>
</dbReference>
<keyword evidence="3" id="KW-1185">Reference proteome</keyword>
<organism evidence="2 3">
    <name type="scientific">Acanthoscelides obtectus</name>
    <name type="common">Bean weevil</name>
    <name type="synonym">Bruchus obtectus</name>
    <dbReference type="NCBI Taxonomy" id="200917"/>
    <lineage>
        <taxon>Eukaryota</taxon>
        <taxon>Metazoa</taxon>
        <taxon>Ecdysozoa</taxon>
        <taxon>Arthropoda</taxon>
        <taxon>Hexapoda</taxon>
        <taxon>Insecta</taxon>
        <taxon>Pterygota</taxon>
        <taxon>Neoptera</taxon>
        <taxon>Endopterygota</taxon>
        <taxon>Coleoptera</taxon>
        <taxon>Polyphaga</taxon>
        <taxon>Cucujiformia</taxon>
        <taxon>Chrysomeloidea</taxon>
        <taxon>Chrysomelidae</taxon>
        <taxon>Bruchinae</taxon>
        <taxon>Bruchini</taxon>
        <taxon>Acanthoscelides</taxon>
    </lineage>
</organism>
<gene>
    <name evidence="2" type="ORF">ACAOBT_LOCUS29784</name>
</gene>
<name>A0A9P0M229_ACAOB</name>
<evidence type="ECO:0000256" key="1">
    <source>
        <dbReference type="SAM" id="MobiDB-lite"/>
    </source>
</evidence>
<dbReference type="Proteomes" id="UP001152888">
    <property type="component" value="Unassembled WGS sequence"/>
</dbReference>
<comment type="caution">
    <text evidence="2">The sequence shown here is derived from an EMBL/GenBank/DDBJ whole genome shotgun (WGS) entry which is preliminary data.</text>
</comment>
<evidence type="ECO:0000313" key="2">
    <source>
        <dbReference type="EMBL" id="CAH2007675.1"/>
    </source>
</evidence>
<feature type="region of interest" description="Disordered" evidence="1">
    <location>
        <begin position="18"/>
        <end position="48"/>
    </location>
</feature>